<dbReference type="PRINTS" id="PR00947">
    <property type="entry name" value="CUTICLE"/>
</dbReference>
<dbReference type="Pfam" id="PF00379">
    <property type="entry name" value="Chitin_bind_4"/>
    <property type="match status" value="1"/>
</dbReference>
<feature type="chain" id="PRO_5008403154" evidence="4">
    <location>
        <begin position="20"/>
        <end position="220"/>
    </location>
</feature>
<name>A0A1A9ZSA0_GLOPL</name>
<organism evidence="5 6">
    <name type="scientific">Glossina pallidipes</name>
    <name type="common">Tsetse fly</name>
    <dbReference type="NCBI Taxonomy" id="7398"/>
    <lineage>
        <taxon>Eukaryota</taxon>
        <taxon>Metazoa</taxon>
        <taxon>Ecdysozoa</taxon>
        <taxon>Arthropoda</taxon>
        <taxon>Hexapoda</taxon>
        <taxon>Insecta</taxon>
        <taxon>Pterygota</taxon>
        <taxon>Neoptera</taxon>
        <taxon>Endopterygota</taxon>
        <taxon>Diptera</taxon>
        <taxon>Brachycera</taxon>
        <taxon>Muscomorpha</taxon>
        <taxon>Hippoboscoidea</taxon>
        <taxon>Glossinidae</taxon>
        <taxon>Glossina</taxon>
    </lineage>
</organism>
<dbReference type="PROSITE" id="PS51155">
    <property type="entry name" value="CHIT_BIND_RR_2"/>
    <property type="match status" value="1"/>
</dbReference>
<accession>A0A1A9ZSA0</accession>
<dbReference type="PANTHER" id="PTHR12236:SF95">
    <property type="entry name" value="CUTICULAR PROTEIN 76BD, ISOFORM C-RELATED"/>
    <property type="match status" value="1"/>
</dbReference>
<dbReference type="GO" id="GO:0042302">
    <property type="term" value="F:structural constituent of cuticle"/>
    <property type="evidence" value="ECO:0007669"/>
    <property type="project" value="UniProtKB-UniRule"/>
</dbReference>
<keyword evidence="6" id="KW-1185">Reference proteome</keyword>
<dbReference type="InterPro" id="IPR000618">
    <property type="entry name" value="Insect_cuticle"/>
</dbReference>
<dbReference type="Proteomes" id="UP000092445">
    <property type="component" value="Unassembled WGS sequence"/>
</dbReference>
<dbReference type="EnsemblMetazoa" id="GPAI023400-RA">
    <property type="protein sequence ID" value="GPAI023400-PA"/>
    <property type="gene ID" value="GPAI023400"/>
</dbReference>
<feature type="compositionally biased region" description="Basic and acidic residues" evidence="3">
    <location>
        <begin position="174"/>
        <end position="201"/>
    </location>
</feature>
<keyword evidence="4" id="KW-0732">Signal</keyword>
<dbReference type="VEuPathDB" id="VectorBase:GPAI023400"/>
<dbReference type="STRING" id="7398.A0A1A9ZSA0"/>
<dbReference type="InterPro" id="IPR051217">
    <property type="entry name" value="Insect_Cuticle_Struc_Prot"/>
</dbReference>
<evidence type="ECO:0000256" key="2">
    <source>
        <dbReference type="PROSITE-ProRule" id="PRU00497"/>
    </source>
</evidence>
<protein>
    <submittedName>
        <fullName evidence="5">Uncharacterized protein</fullName>
    </submittedName>
</protein>
<keyword evidence="1 2" id="KW-0193">Cuticle</keyword>
<dbReference type="GO" id="GO:0031012">
    <property type="term" value="C:extracellular matrix"/>
    <property type="evidence" value="ECO:0007669"/>
    <property type="project" value="TreeGrafter"/>
</dbReference>
<evidence type="ECO:0000256" key="3">
    <source>
        <dbReference type="SAM" id="MobiDB-lite"/>
    </source>
</evidence>
<feature type="region of interest" description="Disordered" evidence="3">
    <location>
        <begin position="172"/>
        <end position="207"/>
    </location>
</feature>
<feature type="signal peptide" evidence="4">
    <location>
        <begin position="1"/>
        <end position="19"/>
    </location>
</feature>
<dbReference type="AlphaFoldDB" id="A0A1A9ZSA0"/>
<evidence type="ECO:0000313" key="5">
    <source>
        <dbReference type="EnsemblMetazoa" id="GPAI023400-PA"/>
    </source>
</evidence>
<proteinExistence type="predicted"/>
<dbReference type="PANTHER" id="PTHR12236">
    <property type="entry name" value="STRUCTURAL CONTITUENT OF CUTICLE"/>
    <property type="match status" value="1"/>
</dbReference>
<evidence type="ECO:0000256" key="4">
    <source>
        <dbReference type="SAM" id="SignalP"/>
    </source>
</evidence>
<evidence type="ECO:0000256" key="1">
    <source>
        <dbReference type="ARBA" id="ARBA00022460"/>
    </source>
</evidence>
<dbReference type="GO" id="GO:0005615">
    <property type="term" value="C:extracellular space"/>
    <property type="evidence" value="ECO:0007669"/>
    <property type="project" value="TreeGrafter"/>
</dbReference>
<evidence type="ECO:0000313" key="6">
    <source>
        <dbReference type="Proteomes" id="UP000092445"/>
    </source>
</evidence>
<reference evidence="5" key="2">
    <citation type="submission" date="2020-05" db="UniProtKB">
        <authorList>
            <consortium name="EnsemblMetazoa"/>
        </authorList>
    </citation>
    <scope>IDENTIFICATION</scope>
    <source>
        <strain evidence="5">IAEA</strain>
    </source>
</reference>
<sequence length="220" mass="25514">MRFLATCIVLVTICGLSLAGLLHEGHVSSYKTVTKHVEPVKHEEKGHDNYEWDHKGYEFAHKDYNHGHEELGHAVVVEHHGDFASGHHQEHNDDSHGHEDESYDYYSHPKYDFDYGVKDTKTGDVKNQWESRNGDDVKGYYSLVEPDGSTRIVEYSSDKHHGFNAVVKHIGHSKHPESHAEKDSHHGSHHESHHDSHHDGHYNNYHKTHYYHHGHDDKHW</sequence>
<reference evidence="6" key="1">
    <citation type="submission" date="2014-03" db="EMBL/GenBank/DDBJ databases">
        <authorList>
            <person name="Aksoy S."/>
            <person name="Warren W."/>
            <person name="Wilson R.K."/>
        </authorList>
    </citation>
    <scope>NUCLEOTIDE SEQUENCE [LARGE SCALE GENOMIC DNA]</scope>
    <source>
        <strain evidence="6">IAEA</strain>
    </source>
</reference>